<reference evidence="2" key="1">
    <citation type="journal article" date="2022" name="bioRxiv">
        <title>Sequencing and chromosome-scale assembly of the giantPleurodeles waltlgenome.</title>
        <authorList>
            <person name="Brown T."/>
            <person name="Elewa A."/>
            <person name="Iarovenko S."/>
            <person name="Subramanian E."/>
            <person name="Araus A.J."/>
            <person name="Petzold A."/>
            <person name="Susuki M."/>
            <person name="Suzuki K.-i.T."/>
            <person name="Hayashi T."/>
            <person name="Toyoda A."/>
            <person name="Oliveira C."/>
            <person name="Osipova E."/>
            <person name="Leigh N.D."/>
            <person name="Simon A."/>
            <person name="Yun M.H."/>
        </authorList>
    </citation>
    <scope>NUCLEOTIDE SEQUENCE</scope>
    <source>
        <strain evidence="2">20211129_DDA</strain>
        <tissue evidence="2">Liver</tissue>
    </source>
</reference>
<feature type="region of interest" description="Disordered" evidence="1">
    <location>
        <begin position="10"/>
        <end position="39"/>
    </location>
</feature>
<organism evidence="2 3">
    <name type="scientific">Pleurodeles waltl</name>
    <name type="common">Iberian ribbed newt</name>
    <dbReference type="NCBI Taxonomy" id="8319"/>
    <lineage>
        <taxon>Eukaryota</taxon>
        <taxon>Metazoa</taxon>
        <taxon>Chordata</taxon>
        <taxon>Craniata</taxon>
        <taxon>Vertebrata</taxon>
        <taxon>Euteleostomi</taxon>
        <taxon>Amphibia</taxon>
        <taxon>Batrachia</taxon>
        <taxon>Caudata</taxon>
        <taxon>Salamandroidea</taxon>
        <taxon>Salamandridae</taxon>
        <taxon>Pleurodelinae</taxon>
        <taxon>Pleurodeles</taxon>
    </lineage>
</organism>
<evidence type="ECO:0000313" key="3">
    <source>
        <dbReference type="Proteomes" id="UP001066276"/>
    </source>
</evidence>
<comment type="caution">
    <text evidence="2">The sequence shown here is derived from an EMBL/GenBank/DDBJ whole genome shotgun (WGS) entry which is preliminary data.</text>
</comment>
<dbReference type="AlphaFoldDB" id="A0AAV7N200"/>
<evidence type="ECO:0000256" key="1">
    <source>
        <dbReference type="SAM" id="MobiDB-lite"/>
    </source>
</evidence>
<evidence type="ECO:0000313" key="2">
    <source>
        <dbReference type="EMBL" id="KAJ1110061.1"/>
    </source>
</evidence>
<sequence length="99" mass="10222">MCCVAGTGHCGATRGARSGPQAGRRRSRGSVQGARHPPRPFSLAVSYLASAAGPETPNRVMVLAAFSAHDLSNAVGGPGPPSLYPLTCHTFKSRLPTHD</sequence>
<proteinExistence type="predicted"/>
<gene>
    <name evidence="2" type="ORF">NDU88_007416</name>
</gene>
<keyword evidence="3" id="KW-1185">Reference proteome</keyword>
<accession>A0AAV7N200</accession>
<name>A0AAV7N200_PLEWA</name>
<dbReference type="Proteomes" id="UP001066276">
    <property type="component" value="Chromosome 9"/>
</dbReference>
<protein>
    <submittedName>
        <fullName evidence="2">Uncharacterized protein</fullName>
    </submittedName>
</protein>
<dbReference type="EMBL" id="JANPWB010000013">
    <property type="protein sequence ID" value="KAJ1110061.1"/>
    <property type="molecule type" value="Genomic_DNA"/>
</dbReference>